<dbReference type="InParanoid" id="T1HDW5"/>
<organism evidence="6 7">
    <name type="scientific">Rhodnius prolixus</name>
    <name type="common">Triatomid bug</name>
    <dbReference type="NCBI Taxonomy" id="13249"/>
    <lineage>
        <taxon>Eukaryota</taxon>
        <taxon>Metazoa</taxon>
        <taxon>Ecdysozoa</taxon>
        <taxon>Arthropoda</taxon>
        <taxon>Hexapoda</taxon>
        <taxon>Insecta</taxon>
        <taxon>Pterygota</taxon>
        <taxon>Neoptera</taxon>
        <taxon>Paraneoptera</taxon>
        <taxon>Hemiptera</taxon>
        <taxon>Heteroptera</taxon>
        <taxon>Panheteroptera</taxon>
        <taxon>Cimicomorpha</taxon>
        <taxon>Reduviidae</taxon>
        <taxon>Triatominae</taxon>
        <taxon>Rhodnius</taxon>
    </lineage>
</organism>
<evidence type="ECO:0000256" key="4">
    <source>
        <dbReference type="ARBA" id="ARBA00022691"/>
    </source>
</evidence>
<reference evidence="6" key="1">
    <citation type="submission" date="2015-05" db="UniProtKB">
        <authorList>
            <consortium name="EnsemblMetazoa"/>
        </authorList>
    </citation>
    <scope>IDENTIFICATION</scope>
</reference>
<dbReference type="InterPro" id="IPR029063">
    <property type="entry name" value="SAM-dependent_MTases_sf"/>
</dbReference>
<dbReference type="STRING" id="13249.T1HDW5"/>
<dbReference type="GO" id="GO:0008173">
    <property type="term" value="F:RNA methyltransferase activity"/>
    <property type="evidence" value="ECO:0007669"/>
    <property type="project" value="UniProtKB-UniRule"/>
</dbReference>
<dbReference type="InterPro" id="IPR039772">
    <property type="entry name" value="Bin3-like"/>
</dbReference>
<accession>T1HDW5</accession>
<evidence type="ECO:0000256" key="2">
    <source>
        <dbReference type="ARBA" id="ARBA00022603"/>
    </source>
</evidence>
<dbReference type="GO" id="GO:0008171">
    <property type="term" value="F:O-methyltransferase activity"/>
    <property type="evidence" value="ECO:0007669"/>
    <property type="project" value="UniProtKB-UniRule"/>
</dbReference>
<dbReference type="EMBL" id="ACPB03022918">
    <property type="status" value="NOT_ANNOTATED_CDS"/>
    <property type="molecule type" value="Genomic_DNA"/>
</dbReference>
<dbReference type="FunCoup" id="T1HDW5">
    <property type="interactions" value="462"/>
</dbReference>
<dbReference type="PANTHER" id="PTHR12315">
    <property type="entry name" value="BICOID-INTERACTING PROTEIN RELATED"/>
    <property type="match status" value="1"/>
</dbReference>
<proteinExistence type="inferred from homology"/>
<dbReference type="AlphaFoldDB" id="T1HDW5"/>
<dbReference type="PANTHER" id="PTHR12315:SF1">
    <property type="entry name" value="RNA 5'-MONOPHOSPHATE METHYLTRANSFERASE"/>
    <property type="match status" value="1"/>
</dbReference>
<keyword evidence="7" id="KW-1185">Reference proteome</keyword>
<evidence type="ECO:0000256" key="1">
    <source>
        <dbReference type="ARBA" id="ARBA00008361"/>
    </source>
</evidence>
<protein>
    <recommendedName>
        <fullName evidence="5">RNA methyltransferase</fullName>
        <ecNumber evidence="5">2.1.1.-</ecNumber>
    </recommendedName>
</protein>
<dbReference type="InterPro" id="IPR024160">
    <property type="entry name" value="BIN3_SAM-bd_dom"/>
</dbReference>
<dbReference type="GO" id="GO:0032259">
    <property type="term" value="P:methylation"/>
    <property type="evidence" value="ECO:0007669"/>
    <property type="project" value="UniProtKB-KW"/>
</dbReference>
<dbReference type="GO" id="GO:2000632">
    <property type="term" value="P:negative regulation of pre-miRNA processing"/>
    <property type="evidence" value="ECO:0007669"/>
    <property type="project" value="TreeGrafter"/>
</dbReference>
<evidence type="ECO:0000313" key="7">
    <source>
        <dbReference type="Proteomes" id="UP000015103"/>
    </source>
</evidence>
<dbReference type="HOGENOM" id="CLU_082749_0_0_1"/>
<dbReference type="Pfam" id="PF06859">
    <property type="entry name" value="Bin3"/>
    <property type="match status" value="1"/>
</dbReference>
<dbReference type="EC" id="2.1.1.-" evidence="5"/>
<dbReference type="VEuPathDB" id="VectorBase:RPRC002237"/>
<dbReference type="GO" id="GO:0005737">
    <property type="term" value="C:cytoplasm"/>
    <property type="evidence" value="ECO:0007669"/>
    <property type="project" value="TreeGrafter"/>
</dbReference>
<dbReference type="eggNOG" id="KOG2899">
    <property type="taxonomic scope" value="Eukaryota"/>
</dbReference>
<name>T1HDW5_RHOPR</name>
<dbReference type="CDD" id="cd02440">
    <property type="entry name" value="AdoMet_MTases"/>
    <property type="match status" value="1"/>
</dbReference>
<keyword evidence="4 5" id="KW-0949">S-adenosyl-L-methionine</keyword>
<evidence type="ECO:0000313" key="6">
    <source>
        <dbReference type="EnsemblMetazoa" id="RPRC002237-PA"/>
    </source>
</evidence>
<comment type="similarity">
    <text evidence="1 5">Belongs to the methyltransferase superfamily.</text>
</comment>
<dbReference type="PROSITE" id="PS51515">
    <property type="entry name" value="BIN3_SAM"/>
    <property type="match status" value="1"/>
</dbReference>
<evidence type="ECO:0000256" key="5">
    <source>
        <dbReference type="RuleBase" id="RU367087"/>
    </source>
</evidence>
<dbReference type="InterPro" id="IPR010675">
    <property type="entry name" value="Bin3_C"/>
</dbReference>
<dbReference type="Proteomes" id="UP000015103">
    <property type="component" value="Unassembled WGS sequence"/>
</dbReference>
<dbReference type="Gene3D" id="3.40.50.150">
    <property type="entry name" value="Vaccinia Virus protein VP39"/>
    <property type="match status" value="1"/>
</dbReference>
<keyword evidence="2 5" id="KW-0489">Methyltransferase</keyword>
<sequence>MARERYGPGSAKFGNFKNYYSFYPPQARIQHIPFNLLFQKSRTIACLDVGCNSGELTFALYNAICCNAEDNETKGICKILAVDIDPDLIERAKEASTNLPIVFECIDVLSKDFECVCDSFLTQNSRNEFDIAFLFSITMWVHLNHGDEGLIRFLKKISLRAKFIIMEPQPWKCYKAAVRRMKRAKKDIFPFWNEIYFKETIENDLAKILREECSCKLVWKSKKTIWGREISLYEKIHS</sequence>
<evidence type="ECO:0000256" key="3">
    <source>
        <dbReference type="ARBA" id="ARBA00022679"/>
    </source>
</evidence>
<dbReference type="SUPFAM" id="SSF53335">
    <property type="entry name" value="S-adenosyl-L-methionine-dependent methyltransferases"/>
    <property type="match status" value="1"/>
</dbReference>
<keyword evidence="3 5" id="KW-0808">Transferase</keyword>
<dbReference type="EnsemblMetazoa" id="RPRC002237-RA">
    <property type="protein sequence ID" value="RPRC002237-PA"/>
    <property type="gene ID" value="RPRC002237"/>
</dbReference>
<dbReference type="OMA" id="LNHHDQG"/>